<gene>
    <name evidence="1" type="ORF">NDI76_22405</name>
</gene>
<sequence length="317" mass="34630">MAEDEEETGKLDVDEFIEAVEEQRRERREQASYEWVETIRKAGELYRDSEDVDAVLEELDRLESTTREALTVYRLIFKEPPEEVAMKASTPGRAFFSLDQDVEEMVDGDNEEPVEDLLREYVGAIYLEHDVDEEPVGDPPRETTPPPAMDFSEIAESLSNAVANIKFPKPLLADLASIQPAINATAVAGATSTSPAAGRTVVDETSTTTAEFEPLEAAASAITSPSPVNATVDATLPDSDTIPTEFVFEIPALLVQSMLSTGQVRVWFTNLPGDHQITVIRLLLASVVVSITGNPFFAPIAIIPAPAVRQAIIINED</sequence>
<protein>
    <submittedName>
        <fullName evidence="1">Uncharacterized protein</fullName>
    </submittedName>
</protein>
<evidence type="ECO:0000313" key="1">
    <source>
        <dbReference type="EMBL" id="MDS0301481.1"/>
    </source>
</evidence>
<dbReference type="RefSeq" id="WP_310926390.1">
    <property type="nucleotide sequence ID" value="NZ_JAMQOP010000007.1"/>
</dbReference>
<comment type="caution">
    <text evidence="1">The sequence shown here is derived from an EMBL/GenBank/DDBJ whole genome shotgun (WGS) entry which is preliminary data.</text>
</comment>
<proteinExistence type="predicted"/>
<dbReference type="EMBL" id="JAMQOP010000007">
    <property type="protein sequence ID" value="MDS0301481.1"/>
    <property type="molecule type" value="Genomic_DNA"/>
</dbReference>
<keyword evidence="2" id="KW-1185">Reference proteome</keyword>
<name>A0ABU2GKY7_9EURY</name>
<accession>A0ABU2GKY7</accession>
<reference evidence="1 2" key="1">
    <citation type="submission" date="2022-06" db="EMBL/GenBank/DDBJ databases">
        <title>Halogeometricum sp. a new haloarchaeum isolate from saline soil.</title>
        <authorList>
            <person name="Strakova D."/>
            <person name="Galisteo C."/>
            <person name="Sanchez-Porro C."/>
            <person name="Ventosa A."/>
        </authorList>
    </citation>
    <scope>NUCLEOTIDE SEQUENCE [LARGE SCALE GENOMIC DNA]</scope>
    <source>
        <strain evidence="1 2">S1BR25-6</strain>
    </source>
</reference>
<organism evidence="1 2">
    <name type="scientific">Halogeometricum salsisoli</name>
    <dbReference type="NCBI Taxonomy" id="2950536"/>
    <lineage>
        <taxon>Archaea</taxon>
        <taxon>Methanobacteriati</taxon>
        <taxon>Methanobacteriota</taxon>
        <taxon>Stenosarchaea group</taxon>
        <taxon>Halobacteria</taxon>
        <taxon>Halobacteriales</taxon>
        <taxon>Haloferacaceae</taxon>
        <taxon>Halogeometricum</taxon>
    </lineage>
</organism>
<dbReference type="Proteomes" id="UP001257060">
    <property type="component" value="Unassembled WGS sequence"/>
</dbReference>
<evidence type="ECO:0000313" key="2">
    <source>
        <dbReference type="Proteomes" id="UP001257060"/>
    </source>
</evidence>